<reference evidence="11" key="1">
    <citation type="journal article" date="2019" name="Int. J. Syst. Evol. Microbiol.">
        <title>The Global Catalogue of Microorganisms (GCM) 10K type strain sequencing project: providing services to taxonomists for standard genome sequencing and annotation.</title>
        <authorList>
            <consortium name="The Broad Institute Genomics Platform"/>
            <consortium name="The Broad Institute Genome Sequencing Center for Infectious Disease"/>
            <person name="Wu L."/>
            <person name="Ma J."/>
        </authorList>
    </citation>
    <scope>NUCLEOTIDE SEQUENCE [LARGE SCALE GENOMIC DNA]</scope>
    <source>
        <strain evidence="11">CCM 7043</strain>
    </source>
</reference>
<dbReference type="InterPro" id="IPR023408">
    <property type="entry name" value="MscS_beta-dom_sf"/>
</dbReference>
<keyword evidence="5 7" id="KW-1133">Transmembrane helix</keyword>
<dbReference type="SUPFAM" id="SSF82689">
    <property type="entry name" value="Mechanosensitive channel protein MscS (YggB), C-terminal domain"/>
    <property type="match status" value="1"/>
</dbReference>
<dbReference type="InterPro" id="IPR011014">
    <property type="entry name" value="MscS_channel_TM-2"/>
</dbReference>
<keyword evidence="11" id="KW-1185">Reference proteome</keyword>
<comment type="subcellular location">
    <subcellularLocation>
        <location evidence="1">Cell membrane</location>
        <topology evidence="1">Multi-pass membrane protein</topology>
    </subcellularLocation>
</comment>
<feature type="transmembrane region" description="Helical" evidence="7">
    <location>
        <begin position="156"/>
        <end position="178"/>
    </location>
</feature>
<dbReference type="Proteomes" id="UP001597114">
    <property type="component" value="Unassembled WGS sequence"/>
</dbReference>
<dbReference type="InterPro" id="IPR006685">
    <property type="entry name" value="MscS_channel_2nd"/>
</dbReference>
<protein>
    <submittedName>
        <fullName evidence="10">Mechanosensitive ion channel family protein</fullName>
    </submittedName>
</protein>
<feature type="domain" description="Mechanosensitive ion channel transmembrane helices 2/3" evidence="9">
    <location>
        <begin position="135"/>
        <end position="175"/>
    </location>
</feature>
<dbReference type="Pfam" id="PF00924">
    <property type="entry name" value="MS_channel_2nd"/>
    <property type="match status" value="1"/>
</dbReference>
<keyword evidence="4 7" id="KW-0812">Transmembrane</keyword>
<feature type="transmembrane region" description="Helical" evidence="7">
    <location>
        <begin position="130"/>
        <end position="150"/>
    </location>
</feature>
<keyword evidence="6 7" id="KW-0472">Membrane</keyword>
<evidence type="ECO:0000256" key="5">
    <source>
        <dbReference type="ARBA" id="ARBA00022989"/>
    </source>
</evidence>
<sequence length="349" mass="36308">MTVLATIPGSPLAESFLPVRPACADDAGSLCAAIYQLTNNDFLARSADAIITGTLHVALIVLLACAARFLIHRAINQIVDGATSSRLTRLVGRAPRFRAPRFRAPSATGNGNGSAPVSQRRAQRARTIGSVLRSLSSVVILLIGSVMVLAEFGVALGPILASAGIVGVAVGFGAQNLVRDFLSGMFMLLEDQYGVGDIVDLGEASGVVESVGLRITTVRDVNGTVWYVRNGEILRVGNKSQGYAVAVVDLPLAHSAVIAEATEIVATTAQSRVAEKDVAESVLEAPDVLGVEKVGPEGVTLRMTVKVKPGQQFAVQRALNAAITDALDDAGVPRPGVIPATTTFRPSVP</sequence>
<dbReference type="EMBL" id="JBHUCO010000048">
    <property type="protein sequence ID" value="MFD1522746.1"/>
    <property type="molecule type" value="Genomic_DNA"/>
</dbReference>
<dbReference type="InterPro" id="IPR049142">
    <property type="entry name" value="MS_channel_1st"/>
</dbReference>
<evidence type="ECO:0000256" key="4">
    <source>
        <dbReference type="ARBA" id="ARBA00022692"/>
    </source>
</evidence>
<comment type="caution">
    <text evidence="10">The sequence shown here is derived from an EMBL/GenBank/DDBJ whole genome shotgun (WGS) entry which is preliminary data.</text>
</comment>
<dbReference type="Gene3D" id="3.30.70.100">
    <property type="match status" value="1"/>
</dbReference>
<proteinExistence type="inferred from homology"/>
<feature type="transmembrane region" description="Helical" evidence="7">
    <location>
        <begin position="49"/>
        <end position="71"/>
    </location>
</feature>
<dbReference type="Gene3D" id="1.10.287.1260">
    <property type="match status" value="1"/>
</dbReference>
<dbReference type="PANTHER" id="PTHR30460">
    <property type="entry name" value="MODERATE CONDUCTANCE MECHANOSENSITIVE CHANNEL YBIO"/>
    <property type="match status" value="1"/>
</dbReference>
<comment type="similarity">
    <text evidence="2">Belongs to the MscS (TC 1.A.23) family.</text>
</comment>
<dbReference type="RefSeq" id="WP_344728799.1">
    <property type="nucleotide sequence ID" value="NZ_BAAAUS010000056.1"/>
</dbReference>
<evidence type="ECO:0000256" key="2">
    <source>
        <dbReference type="ARBA" id="ARBA00008017"/>
    </source>
</evidence>
<evidence type="ECO:0000259" key="8">
    <source>
        <dbReference type="Pfam" id="PF00924"/>
    </source>
</evidence>
<dbReference type="InterPro" id="IPR045276">
    <property type="entry name" value="YbiO_bact"/>
</dbReference>
<dbReference type="PANTHER" id="PTHR30460:SF0">
    <property type="entry name" value="MODERATE CONDUCTANCE MECHANOSENSITIVE CHANNEL YBIO"/>
    <property type="match status" value="1"/>
</dbReference>
<evidence type="ECO:0000256" key="3">
    <source>
        <dbReference type="ARBA" id="ARBA00022475"/>
    </source>
</evidence>
<evidence type="ECO:0000259" key="9">
    <source>
        <dbReference type="Pfam" id="PF21088"/>
    </source>
</evidence>
<evidence type="ECO:0000256" key="7">
    <source>
        <dbReference type="SAM" id="Phobius"/>
    </source>
</evidence>
<dbReference type="InterPro" id="IPR010920">
    <property type="entry name" value="LSM_dom_sf"/>
</dbReference>
<keyword evidence="3" id="KW-1003">Cell membrane</keyword>
<organism evidence="10 11">
    <name type="scientific">Pseudonocardia yunnanensis</name>
    <dbReference type="NCBI Taxonomy" id="58107"/>
    <lineage>
        <taxon>Bacteria</taxon>
        <taxon>Bacillati</taxon>
        <taxon>Actinomycetota</taxon>
        <taxon>Actinomycetes</taxon>
        <taxon>Pseudonocardiales</taxon>
        <taxon>Pseudonocardiaceae</taxon>
        <taxon>Pseudonocardia</taxon>
    </lineage>
</organism>
<gene>
    <name evidence="10" type="ORF">ACFSJD_35000</name>
</gene>
<dbReference type="SUPFAM" id="SSF50182">
    <property type="entry name" value="Sm-like ribonucleoproteins"/>
    <property type="match status" value="1"/>
</dbReference>
<accession>A0ABW4F6H3</accession>
<evidence type="ECO:0000313" key="11">
    <source>
        <dbReference type="Proteomes" id="UP001597114"/>
    </source>
</evidence>
<evidence type="ECO:0000313" key="10">
    <source>
        <dbReference type="EMBL" id="MFD1522746.1"/>
    </source>
</evidence>
<dbReference type="Gene3D" id="2.30.30.60">
    <property type="match status" value="1"/>
</dbReference>
<dbReference type="Pfam" id="PF21088">
    <property type="entry name" value="MS_channel_1st"/>
    <property type="match status" value="1"/>
</dbReference>
<dbReference type="InterPro" id="IPR011066">
    <property type="entry name" value="MscS_channel_C_sf"/>
</dbReference>
<evidence type="ECO:0000256" key="6">
    <source>
        <dbReference type="ARBA" id="ARBA00023136"/>
    </source>
</evidence>
<name>A0ABW4F6H3_9PSEU</name>
<feature type="domain" description="Mechanosensitive ion channel MscS" evidence="8">
    <location>
        <begin position="176"/>
        <end position="238"/>
    </location>
</feature>
<dbReference type="SUPFAM" id="SSF82861">
    <property type="entry name" value="Mechanosensitive channel protein MscS (YggB), transmembrane region"/>
    <property type="match status" value="1"/>
</dbReference>
<evidence type="ECO:0000256" key="1">
    <source>
        <dbReference type="ARBA" id="ARBA00004651"/>
    </source>
</evidence>